<keyword evidence="9" id="KW-0368">Histidine biosynthesis</keyword>
<keyword evidence="11" id="KW-0328">Glycosyltransferase</keyword>
<sequence length="388" mass="42244">MHSGDPNGARQALLPAGLQDVLYPDAAHEAAIVEKLIRHVSRFGYARVKPPLIEFEDSLLAGPGGQVSEQTFRLMDPISQRMMGLRADMTPQVARVAVSRLAQEPRPLRLCYAGEVLRVRGSQLRPERQFTQVGVELIGTASRRADAEAVFLASDALLSVGVEGLSVDLALPTLVGRLFEVLGLSEQERQELRAALDRKDAAAVQQAAGRHADLFDGLLRASGLADEALERLMALPLPESVLGEIERLSEVIGEVRRMNPELVLTVDCVDHRGFEYQTGLSFTLFASGVRGELGRGGRYDAPRGEAEGEPAIGFTLFMDSVLRALPIPSEGRRIYLPSDSDGAFANALRAVGWITVTALDESADVYSEARRLKCTHLLVADRIEEVED</sequence>
<comment type="miscellaneous">
    <text evidence="9">This function is generally fulfilled by the C-terminal part of HisG, which is missing in some bacteria such as this one.</text>
</comment>
<protein>
    <recommendedName>
        <fullName evidence="6 9">ATP phosphoribosyltransferase regulatory subunit</fullName>
    </recommendedName>
</protein>
<evidence type="ECO:0000256" key="7">
    <source>
        <dbReference type="ARBA" id="ARBA00022490"/>
    </source>
</evidence>
<evidence type="ECO:0000256" key="1">
    <source>
        <dbReference type="ARBA" id="ARBA00004496"/>
    </source>
</evidence>
<dbReference type="RefSeq" id="WP_382421299.1">
    <property type="nucleotide sequence ID" value="NZ_JBHSCW010000003.1"/>
</dbReference>
<dbReference type="SUPFAM" id="SSF55681">
    <property type="entry name" value="Class II aaRS and biotin synthetases"/>
    <property type="match status" value="1"/>
</dbReference>
<name>A0ABV8UIF5_9PROT</name>
<dbReference type="PIRSF" id="PIRSF001549">
    <property type="entry name" value="His-tRNA_synth"/>
    <property type="match status" value="1"/>
</dbReference>
<evidence type="ECO:0000313" key="12">
    <source>
        <dbReference type="Proteomes" id="UP001595799"/>
    </source>
</evidence>
<comment type="similarity">
    <text evidence="3 9">Belongs to the class-II aminoacyl-tRNA synthetase family. HisZ subfamily.</text>
</comment>
<evidence type="ECO:0000256" key="8">
    <source>
        <dbReference type="ARBA" id="ARBA00025246"/>
    </source>
</evidence>
<keyword evidence="7 9" id="KW-0963">Cytoplasm</keyword>
<evidence type="ECO:0000259" key="10">
    <source>
        <dbReference type="PROSITE" id="PS50862"/>
    </source>
</evidence>
<keyword evidence="9" id="KW-0028">Amino-acid biosynthesis</keyword>
<dbReference type="HAMAP" id="MF_00125">
    <property type="entry name" value="HisZ"/>
    <property type="match status" value="1"/>
</dbReference>
<dbReference type="GO" id="GO:0016757">
    <property type="term" value="F:glycosyltransferase activity"/>
    <property type="evidence" value="ECO:0007669"/>
    <property type="project" value="UniProtKB-KW"/>
</dbReference>
<accession>A0ABV8UIF5</accession>
<reference evidence="12" key="1">
    <citation type="journal article" date="2019" name="Int. J. Syst. Evol. Microbiol.">
        <title>The Global Catalogue of Microorganisms (GCM) 10K type strain sequencing project: providing services to taxonomists for standard genome sequencing and annotation.</title>
        <authorList>
            <consortium name="The Broad Institute Genomics Platform"/>
            <consortium name="The Broad Institute Genome Sequencing Center for Infectious Disease"/>
            <person name="Wu L."/>
            <person name="Ma J."/>
        </authorList>
    </citation>
    <scope>NUCLEOTIDE SEQUENCE [LARGE SCALE GENOMIC DNA]</scope>
    <source>
        <strain evidence="12">CECT 8472</strain>
    </source>
</reference>
<dbReference type="InterPro" id="IPR004517">
    <property type="entry name" value="HisZ"/>
</dbReference>
<comment type="pathway">
    <text evidence="2 9">Amino-acid biosynthesis; L-histidine biosynthesis; L-histidine from 5-phospho-alpha-D-ribose 1-diphosphate: step 1/9.</text>
</comment>
<dbReference type="Proteomes" id="UP001595799">
    <property type="component" value="Unassembled WGS sequence"/>
</dbReference>
<comment type="function">
    <text evidence="8 9">Required for the first step of histidine biosynthesis. May allow the feedback regulation of ATP phosphoribosyltransferase activity by histidine.</text>
</comment>
<evidence type="ECO:0000313" key="11">
    <source>
        <dbReference type="EMBL" id="MFC4350957.1"/>
    </source>
</evidence>
<evidence type="ECO:0000256" key="2">
    <source>
        <dbReference type="ARBA" id="ARBA00004667"/>
    </source>
</evidence>
<evidence type="ECO:0000256" key="4">
    <source>
        <dbReference type="ARBA" id="ARBA00011496"/>
    </source>
</evidence>
<dbReference type="PANTHER" id="PTHR43707">
    <property type="entry name" value="HISTIDYL-TRNA SYNTHETASE"/>
    <property type="match status" value="1"/>
</dbReference>
<dbReference type="Pfam" id="PF13393">
    <property type="entry name" value="tRNA-synt_His"/>
    <property type="match status" value="1"/>
</dbReference>
<dbReference type="InterPro" id="IPR045864">
    <property type="entry name" value="aa-tRNA-synth_II/BPL/LPL"/>
</dbReference>
<dbReference type="Gene3D" id="3.30.930.10">
    <property type="entry name" value="Bira Bifunctional Protein, Domain 2"/>
    <property type="match status" value="1"/>
</dbReference>
<comment type="subunit">
    <text evidence="5">Homodimer.</text>
</comment>
<dbReference type="InterPro" id="IPR004516">
    <property type="entry name" value="HisRS/HisZ"/>
</dbReference>
<feature type="domain" description="Aminoacyl-transfer RNA synthetases class-II family profile" evidence="10">
    <location>
        <begin position="42"/>
        <end position="260"/>
    </location>
</feature>
<dbReference type="InterPro" id="IPR041715">
    <property type="entry name" value="HisRS-like_core"/>
</dbReference>
<comment type="subcellular location">
    <subcellularLocation>
        <location evidence="1 9">Cytoplasm</location>
    </subcellularLocation>
</comment>
<comment type="subunit">
    <text evidence="4 9">Heteromultimer composed of HisG and HisZ subunits.</text>
</comment>
<comment type="caution">
    <text evidence="11">The sequence shown here is derived from an EMBL/GenBank/DDBJ whole genome shotgun (WGS) entry which is preliminary data.</text>
</comment>
<proteinExistence type="inferred from homology"/>
<dbReference type="PROSITE" id="PS50862">
    <property type="entry name" value="AA_TRNA_LIGASE_II"/>
    <property type="match status" value="1"/>
</dbReference>
<evidence type="ECO:0000256" key="5">
    <source>
        <dbReference type="ARBA" id="ARBA00011738"/>
    </source>
</evidence>
<dbReference type="PANTHER" id="PTHR43707:SF1">
    <property type="entry name" value="HISTIDINE--TRNA LIGASE, MITOCHONDRIAL-RELATED"/>
    <property type="match status" value="1"/>
</dbReference>
<evidence type="ECO:0000256" key="6">
    <source>
        <dbReference type="ARBA" id="ARBA00020397"/>
    </source>
</evidence>
<evidence type="ECO:0000256" key="3">
    <source>
        <dbReference type="ARBA" id="ARBA00005539"/>
    </source>
</evidence>
<keyword evidence="12" id="KW-1185">Reference proteome</keyword>
<evidence type="ECO:0000256" key="9">
    <source>
        <dbReference type="HAMAP-Rule" id="MF_00125"/>
    </source>
</evidence>
<keyword evidence="11" id="KW-0808">Transferase</keyword>
<dbReference type="EMBL" id="JBHSCW010000003">
    <property type="protein sequence ID" value="MFC4350957.1"/>
    <property type="molecule type" value="Genomic_DNA"/>
</dbReference>
<gene>
    <name evidence="9" type="primary">hisZ</name>
    <name evidence="11" type="ORF">ACFOW6_05315</name>
</gene>
<organism evidence="11 12">
    <name type="scientific">Fodinicurvata halophila</name>
    <dbReference type="NCBI Taxonomy" id="1419723"/>
    <lineage>
        <taxon>Bacteria</taxon>
        <taxon>Pseudomonadati</taxon>
        <taxon>Pseudomonadota</taxon>
        <taxon>Alphaproteobacteria</taxon>
        <taxon>Rhodospirillales</taxon>
        <taxon>Rhodovibrionaceae</taxon>
        <taxon>Fodinicurvata</taxon>
    </lineage>
</organism>
<dbReference type="InterPro" id="IPR006195">
    <property type="entry name" value="aa-tRNA-synth_II"/>
</dbReference>